<organism evidence="4 5">
    <name type="scientific">Ceratopteris richardii</name>
    <name type="common">Triangle waterfern</name>
    <dbReference type="NCBI Taxonomy" id="49495"/>
    <lineage>
        <taxon>Eukaryota</taxon>
        <taxon>Viridiplantae</taxon>
        <taxon>Streptophyta</taxon>
        <taxon>Embryophyta</taxon>
        <taxon>Tracheophyta</taxon>
        <taxon>Polypodiopsida</taxon>
        <taxon>Polypodiidae</taxon>
        <taxon>Polypodiales</taxon>
        <taxon>Pteridineae</taxon>
        <taxon>Pteridaceae</taxon>
        <taxon>Parkerioideae</taxon>
        <taxon>Ceratopteris</taxon>
    </lineage>
</organism>
<dbReference type="GO" id="GO:0004842">
    <property type="term" value="F:ubiquitin-protein transferase activity"/>
    <property type="evidence" value="ECO:0007669"/>
    <property type="project" value="InterPro"/>
</dbReference>
<reference evidence="4" key="1">
    <citation type="submission" date="2021-08" db="EMBL/GenBank/DDBJ databases">
        <title>WGS assembly of Ceratopteris richardii.</title>
        <authorList>
            <person name="Marchant D.B."/>
            <person name="Chen G."/>
            <person name="Jenkins J."/>
            <person name="Shu S."/>
            <person name="Leebens-Mack J."/>
            <person name="Grimwood J."/>
            <person name="Schmutz J."/>
            <person name="Soltis P."/>
            <person name="Soltis D."/>
            <person name="Chen Z.-H."/>
        </authorList>
    </citation>
    <scope>NUCLEOTIDE SEQUENCE</scope>
    <source>
        <strain evidence="4">Whitten #5841</strain>
        <tissue evidence="4">Leaf</tissue>
    </source>
</reference>
<dbReference type="GO" id="GO:0030014">
    <property type="term" value="C:CCR4-NOT complex"/>
    <property type="evidence" value="ECO:0007669"/>
    <property type="project" value="InterPro"/>
</dbReference>
<dbReference type="PANTHER" id="PTHR12603">
    <property type="entry name" value="CCR4-NOT TRANSCRIPTION COMPLEX RELATED"/>
    <property type="match status" value="1"/>
</dbReference>
<dbReference type="InterPro" id="IPR039515">
    <property type="entry name" value="NOT4_mRING-HC-C4C4"/>
</dbReference>
<dbReference type="OrthoDB" id="1923159at2759"/>
<feature type="region of interest" description="Disordered" evidence="2">
    <location>
        <begin position="239"/>
        <end position="260"/>
    </location>
</feature>
<protein>
    <recommendedName>
        <fullName evidence="3">RING-type domain-containing protein</fullName>
    </recommendedName>
</protein>
<dbReference type="InterPro" id="IPR001841">
    <property type="entry name" value="Znf_RING"/>
</dbReference>
<feature type="compositionally biased region" description="Polar residues" evidence="2">
    <location>
        <begin position="178"/>
        <end position="187"/>
    </location>
</feature>
<keyword evidence="1" id="KW-0479">Metal-binding</keyword>
<keyword evidence="5" id="KW-1185">Reference proteome</keyword>
<dbReference type="PANTHER" id="PTHR12603:SF0">
    <property type="entry name" value="CCR4-NOT TRANSCRIPTION COMPLEX SUBUNIT 4"/>
    <property type="match status" value="1"/>
</dbReference>
<gene>
    <name evidence="4" type="ORF">KP509_05G068100</name>
</gene>
<sequence>MASPAALSVVNPTFGSAAVGQDVFSHSSVLPKDGSKRKKVNRKLKQSKLDARREQWLSQVSPLKHRKESQQDSPASEEIDLGEIICPGDNAPNCRKSIQECVSERFAGVLSNSNLYLQLPRYCEDDDMNAVSTPSDSVSCLSDCFEMDTSPKSSTPGSTKYSEVKLLVTHEQIDIKQRSGTGNNPNDGTAGHTKHVSSHLDSPVKADECATESDFEDWEAAADALGVCVSHESVEISGGSKDVVNESSLQPSFPESSQHRTCALSDAVPRRLNSRAWRPDDVHRPSSLPNIFNQQGQHLNVSGTIQQCMQPSQIDLQDSMSGPVLCPICAEELDTTDSSFEPCICGFQLCLFCHHRIASEDGRCPGCRKCYNS</sequence>
<feature type="compositionally biased region" description="Polar residues" evidence="2">
    <location>
        <begin position="245"/>
        <end position="260"/>
    </location>
</feature>
<dbReference type="CDD" id="cd16618">
    <property type="entry name" value="mRING-HC-C4C4_CNOT4"/>
    <property type="match status" value="1"/>
</dbReference>
<evidence type="ECO:0000313" key="5">
    <source>
        <dbReference type="Proteomes" id="UP000825935"/>
    </source>
</evidence>
<feature type="compositionally biased region" description="Basic residues" evidence="2">
    <location>
        <begin position="35"/>
        <end position="46"/>
    </location>
</feature>
<dbReference type="InterPro" id="IPR039780">
    <property type="entry name" value="Mot2"/>
</dbReference>
<dbReference type="GO" id="GO:0016567">
    <property type="term" value="P:protein ubiquitination"/>
    <property type="evidence" value="ECO:0007669"/>
    <property type="project" value="TreeGrafter"/>
</dbReference>
<accession>A0A8T2UZA5</accession>
<evidence type="ECO:0000256" key="1">
    <source>
        <dbReference type="PROSITE-ProRule" id="PRU00175"/>
    </source>
</evidence>
<dbReference type="EMBL" id="CM035410">
    <property type="protein sequence ID" value="KAH7437369.1"/>
    <property type="molecule type" value="Genomic_DNA"/>
</dbReference>
<dbReference type="Pfam" id="PF14570">
    <property type="entry name" value="zf-RING_4"/>
    <property type="match status" value="1"/>
</dbReference>
<dbReference type="InterPro" id="IPR013083">
    <property type="entry name" value="Znf_RING/FYVE/PHD"/>
</dbReference>
<proteinExistence type="predicted"/>
<feature type="region of interest" description="Disordered" evidence="2">
    <location>
        <begin position="175"/>
        <end position="208"/>
    </location>
</feature>
<evidence type="ECO:0000259" key="3">
    <source>
        <dbReference type="PROSITE" id="PS50089"/>
    </source>
</evidence>
<name>A0A8T2UZA5_CERRI</name>
<dbReference type="SUPFAM" id="SSF57850">
    <property type="entry name" value="RING/U-box"/>
    <property type="match status" value="1"/>
</dbReference>
<dbReference type="Gene3D" id="3.30.40.10">
    <property type="entry name" value="Zinc/RING finger domain, C3HC4 (zinc finger)"/>
    <property type="match status" value="1"/>
</dbReference>
<dbReference type="Proteomes" id="UP000825935">
    <property type="component" value="Chromosome 5"/>
</dbReference>
<feature type="region of interest" description="Disordered" evidence="2">
    <location>
        <begin position="27"/>
        <end position="77"/>
    </location>
</feature>
<evidence type="ECO:0000313" key="4">
    <source>
        <dbReference type="EMBL" id="KAH7437369.1"/>
    </source>
</evidence>
<comment type="caution">
    <text evidence="4">The sequence shown here is derived from an EMBL/GenBank/DDBJ whole genome shotgun (WGS) entry which is preliminary data.</text>
</comment>
<feature type="domain" description="RING-type" evidence="3">
    <location>
        <begin position="326"/>
        <end position="368"/>
    </location>
</feature>
<keyword evidence="1" id="KW-0862">Zinc</keyword>
<evidence type="ECO:0000256" key="2">
    <source>
        <dbReference type="SAM" id="MobiDB-lite"/>
    </source>
</evidence>
<dbReference type="PROSITE" id="PS50089">
    <property type="entry name" value="ZF_RING_2"/>
    <property type="match status" value="1"/>
</dbReference>
<keyword evidence="1" id="KW-0863">Zinc-finger</keyword>
<dbReference type="AlphaFoldDB" id="A0A8T2UZA5"/>
<dbReference type="GO" id="GO:0008270">
    <property type="term" value="F:zinc ion binding"/>
    <property type="evidence" value="ECO:0007669"/>
    <property type="project" value="UniProtKB-KW"/>
</dbReference>